<dbReference type="Gene3D" id="3.40.50.150">
    <property type="entry name" value="Vaccinia Virus protein VP39"/>
    <property type="match status" value="1"/>
</dbReference>
<evidence type="ECO:0000256" key="2">
    <source>
        <dbReference type="ARBA" id="ARBA00022679"/>
    </source>
</evidence>
<comment type="caution">
    <text evidence="4">The sequence shown here is derived from an EMBL/GenBank/DDBJ whole genome shotgun (WGS) entry which is preliminary data.</text>
</comment>
<organism evidence="4 5">
    <name type="scientific">Inquilinus ginsengisoli</name>
    <dbReference type="NCBI Taxonomy" id="363840"/>
    <lineage>
        <taxon>Bacteria</taxon>
        <taxon>Pseudomonadati</taxon>
        <taxon>Pseudomonadota</taxon>
        <taxon>Alphaproteobacteria</taxon>
        <taxon>Rhodospirillales</taxon>
        <taxon>Rhodospirillaceae</taxon>
        <taxon>Inquilinus</taxon>
    </lineage>
</organism>
<keyword evidence="5" id="KW-1185">Reference proteome</keyword>
<protein>
    <submittedName>
        <fullName evidence="4">O-methyltransferase YrrM</fullName>
    </submittedName>
</protein>
<evidence type="ECO:0000313" key="5">
    <source>
        <dbReference type="Proteomes" id="UP001262410"/>
    </source>
</evidence>
<gene>
    <name evidence="4" type="ORF">E9232_002617</name>
</gene>
<proteinExistence type="predicted"/>
<evidence type="ECO:0000256" key="3">
    <source>
        <dbReference type="ARBA" id="ARBA00022691"/>
    </source>
</evidence>
<name>A0ABU1JNA8_9PROT</name>
<keyword evidence="1" id="KW-0489">Methyltransferase</keyword>
<dbReference type="PANTHER" id="PTHR10509:SF14">
    <property type="entry name" value="CAFFEOYL-COA O-METHYLTRANSFERASE 3-RELATED"/>
    <property type="match status" value="1"/>
</dbReference>
<dbReference type="Proteomes" id="UP001262410">
    <property type="component" value="Unassembled WGS sequence"/>
</dbReference>
<reference evidence="4 5" key="1">
    <citation type="submission" date="2023-07" db="EMBL/GenBank/DDBJ databases">
        <title>Sorghum-associated microbial communities from plants grown in Nebraska, USA.</title>
        <authorList>
            <person name="Schachtman D."/>
        </authorList>
    </citation>
    <scope>NUCLEOTIDE SEQUENCE [LARGE SCALE GENOMIC DNA]</scope>
    <source>
        <strain evidence="4 5">584</strain>
    </source>
</reference>
<dbReference type="SUPFAM" id="SSF53335">
    <property type="entry name" value="S-adenosyl-L-methionine-dependent methyltransferases"/>
    <property type="match status" value="1"/>
</dbReference>
<dbReference type="InterPro" id="IPR002935">
    <property type="entry name" value="SAM_O-MeTrfase"/>
</dbReference>
<accession>A0ABU1JNA8</accession>
<dbReference type="InterPro" id="IPR050362">
    <property type="entry name" value="Cation-dep_OMT"/>
</dbReference>
<keyword evidence="3" id="KW-0949">S-adenosyl-L-methionine</keyword>
<dbReference type="RefSeq" id="WP_309794545.1">
    <property type="nucleotide sequence ID" value="NZ_JAVDPW010000004.1"/>
</dbReference>
<dbReference type="PROSITE" id="PS51682">
    <property type="entry name" value="SAM_OMT_I"/>
    <property type="match status" value="1"/>
</dbReference>
<sequence length="227" mass="24521">MSPRTIGLSDALHGYLLDASLREAPILARLRQETQRAVGAHAGMQIAPEQGQLMALLARLVGARRLIEVGTFTGYSALAVMLALPAEARLLCCDVNAEWTSIARRYWAEAGLAERIELRLAPALDTLAGLVRDGWSGTVDMIFVDADKPNYPAYCEAAIGLLRPGGLLLVDNVLWHGQVADPTDRSAGTEAIRRTNTMLRDDPRVDLSLLPVGDGLILARKRTAGET</sequence>
<evidence type="ECO:0000313" key="4">
    <source>
        <dbReference type="EMBL" id="MDR6290096.1"/>
    </source>
</evidence>
<dbReference type="InterPro" id="IPR029063">
    <property type="entry name" value="SAM-dependent_MTases_sf"/>
</dbReference>
<dbReference type="PANTHER" id="PTHR10509">
    <property type="entry name" value="O-METHYLTRANSFERASE-RELATED"/>
    <property type="match status" value="1"/>
</dbReference>
<dbReference type="EMBL" id="JAVDPW010000004">
    <property type="protein sequence ID" value="MDR6290096.1"/>
    <property type="molecule type" value="Genomic_DNA"/>
</dbReference>
<dbReference type="Pfam" id="PF01596">
    <property type="entry name" value="Methyltransf_3"/>
    <property type="match status" value="1"/>
</dbReference>
<keyword evidence="2" id="KW-0808">Transferase</keyword>
<evidence type="ECO:0000256" key="1">
    <source>
        <dbReference type="ARBA" id="ARBA00022603"/>
    </source>
</evidence>